<dbReference type="InterPro" id="IPR036895">
    <property type="entry name" value="Uracil-DNA_glycosylase-like_sf"/>
</dbReference>
<evidence type="ECO:0000313" key="2">
    <source>
        <dbReference type="EMBL" id="MFD1045240.1"/>
    </source>
</evidence>
<protein>
    <submittedName>
        <fullName evidence="2">Uracil-DNA glycosylase family protein</fullName>
    </submittedName>
</protein>
<accession>A0ABW3M3K0</accession>
<feature type="domain" description="Uracil-DNA glycosylase-like" evidence="1">
    <location>
        <begin position="100"/>
        <end position="252"/>
    </location>
</feature>
<keyword evidence="3" id="KW-1185">Reference proteome</keyword>
<dbReference type="Proteomes" id="UP001597045">
    <property type="component" value="Unassembled WGS sequence"/>
</dbReference>
<sequence>MRRFPFGQPATPRPPRVPVSSSAALLVLGVYPSALHVRWRRPDGVTVGALPVDDEPTVFWDGGDAASLIERWQQVVGWTEQWGSVTAAGGNGSSGRHVVNHVLKPLGIAAQQAYFTDCLPTYFIKSGENSQMTAIRDRYEPFAVAQRPRLPRADLPVRPSARDLVHRAVAEEGPILRARIAEAAAPVMVTLGQEAADVLAELAGVDRVLLTPGADYGRARTVVVAGLRTQWIPLVHPGNRSARWRHRHQQWVRAVGTAGY</sequence>
<proteinExistence type="predicted"/>
<dbReference type="EMBL" id="JBHTIS010000242">
    <property type="protein sequence ID" value="MFD1045240.1"/>
    <property type="molecule type" value="Genomic_DNA"/>
</dbReference>
<dbReference type="Gene3D" id="3.40.470.10">
    <property type="entry name" value="Uracil-DNA glycosylase-like domain"/>
    <property type="match status" value="1"/>
</dbReference>
<reference evidence="3" key="1">
    <citation type="journal article" date="2019" name="Int. J. Syst. Evol. Microbiol.">
        <title>The Global Catalogue of Microorganisms (GCM) 10K type strain sequencing project: providing services to taxonomists for standard genome sequencing and annotation.</title>
        <authorList>
            <consortium name="The Broad Institute Genomics Platform"/>
            <consortium name="The Broad Institute Genome Sequencing Center for Infectious Disease"/>
            <person name="Wu L."/>
            <person name="Ma J."/>
        </authorList>
    </citation>
    <scope>NUCLEOTIDE SEQUENCE [LARGE SCALE GENOMIC DNA]</scope>
    <source>
        <strain evidence="3">JCM 31486</strain>
    </source>
</reference>
<dbReference type="InterPro" id="IPR005122">
    <property type="entry name" value="Uracil-DNA_glycosylase-like"/>
</dbReference>
<organism evidence="2 3">
    <name type="scientific">Kibdelosporangium lantanae</name>
    <dbReference type="NCBI Taxonomy" id="1497396"/>
    <lineage>
        <taxon>Bacteria</taxon>
        <taxon>Bacillati</taxon>
        <taxon>Actinomycetota</taxon>
        <taxon>Actinomycetes</taxon>
        <taxon>Pseudonocardiales</taxon>
        <taxon>Pseudonocardiaceae</taxon>
        <taxon>Kibdelosporangium</taxon>
    </lineage>
</organism>
<evidence type="ECO:0000313" key="3">
    <source>
        <dbReference type="Proteomes" id="UP001597045"/>
    </source>
</evidence>
<dbReference type="Pfam" id="PF03167">
    <property type="entry name" value="UDG"/>
    <property type="match status" value="1"/>
</dbReference>
<evidence type="ECO:0000259" key="1">
    <source>
        <dbReference type="Pfam" id="PF03167"/>
    </source>
</evidence>
<comment type="caution">
    <text evidence="2">The sequence shown here is derived from an EMBL/GenBank/DDBJ whole genome shotgun (WGS) entry which is preliminary data.</text>
</comment>
<gene>
    <name evidence="2" type="ORF">ACFQ1S_06360</name>
</gene>
<name>A0ABW3M3K0_9PSEU</name>